<evidence type="ECO:0000313" key="12">
    <source>
        <dbReference type="EnsemblPlants" id="AET4Gv20832600.1"/>
    </source>
</evidence>
<feature type="compositionally biased region" description="Acidic residues" evidence="7">
    <location>
        <begin position="220"/>
        <end position="230"/>
    </location>
</feature>
<dbReference type="AlphaFoldDB" id="A0A453J8H9"/>
<evidence type="ECO:0000259" key="11">
    <source>
        <dbReference type="Pfam" id="PF23598"/>
    </source>
</evidence>
<dbReference type="GO" id="GO:0043531">
    <property type="term" value="F:ADP binding"/>
    <property type="evidence" value="ECO:0007669"/>
    <property type="project" value="InterPro"/>
</dbReference>
<evidence type="ECO:0000259" key="10">
    <source>
        <dbReference type="Pfam" id="PF23559"/>
    </source>
</evidence>
<dbReference type="GO" id="GO:0098542">
    <property type="term" value="P:defense response to other organism"/>
    <property type="evidence" value="ECO:0007669"/>
    <property type="project" value="TreeGrafter"/>
</dbReference>
<dbReference type="Gene3D" id="3.40.50.300">
    <property type="entry name" value="P-loop containing nucleotide triphosphate hydrolases"/>
    <property type="match status" value="1"/>
</dbReference>
<feature type="domain" description="NB-ARC" evidence="8">
    <location>
        <begin position="286"/>
        <end position="405"/>
    </location>
</feature>
<reference evidence="12" key="3">
    <citation type="journal article" date="2017" name="Nature">
        <title>Genome sequence of the progenitor of the wheat D genome Aegilops tauschii.</title>
        <authorList>
            <person name="Luo M.C."/>
            <person name="Gu Y.Q."/>
            <person name="Puiu D."/>
            <person name="Wang H."/>
            <person name="Twardziok S.O."/>
            <person name="Deal K.R."/>
            <person name="Huo N."/>
            <person name="Zhu T."/>
            <person name="Wang L."/>
            <person name="Wang Y."/>
            <person name="McGuire P.E."/>
            <person name="Liu S."/>
            <person name="Long H."/>
            <person name="Ramasamy R.K."/>
            <person name="Rodriguez J.C."/>
            <person name="Van S.L."/>
            <person name="Yuan L."/>
            <person name="Wang Z."/>
            <person name="Xia Z."/>
            <person name="Xiao L."/>
            <person name="Anderson O.D."/>
            <person name="Ouyang S."/>
            <person name="Liang Y."/>
            <person name="Zimin A.V."/>
            <person name="Pertea G."/>
            <person name="Qi P."/>
            <person name="Bennetzen J.L."/>
            <person name="Dai X."/>
            <person name="Dawson M.W."/>
            <person name="Muller H.G."/>
            <person name="Kugler K."/>
            <person name="Rivarola-Duarte L."/>
            <person name="Spannagl M."/>
            <person name="Mayer K.F.X."/>
            <person name="Lu F.H."/>
            <person name="Bevan M.W."/>
            <person name="Leroy P."/>
            <person name="Li P."/>
            <person name="You F.M."/>
            <person name="Sun Q."/>
            <person name="Liu Z."/>
            <person name="Lyons E."/>
            <person name="Wicker T."/>
            <person name="Salzberg S.L."/>
            <person name="Devos K.M."/>
            <person name="Dvorak J."/>
        </authorList>
    </citation>
    <scope>NUCLEOTIDE SEQUENCE [LARGE SCALE GENOMIC DNA]</scope>
    <source>
        <strain evidence="12">cv. AL8/78</strain>
    </source>
</reference>
<dbReference type="Gene3D" id="1.20.5.4130">
    <property type="match status" value="1"/>
</dbReference>
<keyword evidence="4" id="KW-0547">Nucleotide-binding</keyword>
<evidence type="ECO:0000256" key="2">
    <source>
        <dbReference type="ARBA" id="ARBA00022614"/>
    </source>
</evidence>
<evidence type="ECO:0000256" key="3">
    <source>
        <dbReference type="ARBA" id="ARBA00022737"/>
    </source>
</evidence>
<evidence type="ECO:0000256" key="1">
    <source>
        <dbReference type="ARBA" id="ARBA00008894"/>
    </source>
</evidence>
<dbReference type="SUPFAM" id="SSF52540">
    <property type="entry name" value="P-loop containing nucleoside triphosphate hydrolases"/>
    <property type="match status" value="1"/>
</dbReference>
<dbReference type="PRINTS" id="PR00364">
    <property type="entry name" value="DISEASERSIST"/>
</dbReference>
<evidence type="ECO:0000259" key="9">
    <source>
        <dbReference type="Pfam" id="PF18052"/>
    </source>
</evidence>
<feature type="region of interest" description="Disordered" evidence="7">
    <location>
        <begin position="209"/>
        <end position="231"/>
    </location>
</feature>
<evidence type="ECO:0008006" key="14">
    <source>
        <dbReference type="Google" id="ProtNLM"/>
    </source>
</evidence>
<dbReference type="SUPFAM" id="SSF52058">
    <property type="entry name" value="L domain-like"/>
    <property type="match status" value="1"/>
</dbReference>
<dbReference type="PANTHER" id="PTHR23155:SF1062">
    <property type="entry name" value="OS11G0579400 PROTEIN"/>
    <property type="match status" value="1"/>
</dbReference>
<feature type="domain" description="Disease resistance R13L4/SHOC-2-like LRR" evidence="11">
    <location>
        <begin position="617"/>
        <end position="969"/>
    </location>
</feature>
<dbReference type="InterPro" id="IPR058922">
    <property type="entry name" value="WHD_DRP"/>
</dbReference>
<dbReference type="Pfam" id="PF23598">
    <property type="entry name" value="LRR_14"/>
    <property type="match status" value="1"/>
</dbReference>
<keyword evidence="13" id="KW-1185">Reference proteome</keyword>
<comment type="similarity">
    <text evidence="1">Belongs to the disease resistance NB-LRR family.</text>
</comment>
<feature type="region of interest" description="Disordered" evidence="7">
    <location>
        <begin position="36"/>
        <end position="57"/>
    </location>
</feature>
<evidence type="ECO:0000256" key="5">
    <source>
        <dbReference type="ARBA" id="ARBA00022821"/>
    </source>
</evidence>
<dbReference type="InterPro" id="IPR044974">
    <property type="entry name" value="Disease_R_plants"/>
</dbReference>
<evidence type="ECO:0000259" key="8">
    <source>
        <dbReference type="Pfam" id="PF00931"/>
    </source>
</evidence>
<sequence>NTHHVRSPAHLLFPSITISFPATTEKETSRLRYTVEREMDEASRRAGGSSSRDISPAICDETQPPLAAGIQRDANFIQDEMEVMNGFVRHLARTQQLAPSAGHRDDQDNDEVQAWARQVRDLAGDSRDCINLYRHTGPRRAKGLLRYVQMPWFLGGCATIPRSRSTIAKRIRELKVRVQEAGERRLRYGIVMPPPPAITQTSTTMAMVSSSRRPPLDNFQESEDGGDNDDERGVFRRALIDAEPNILEEGAAELIAWLGKKGDGDEAGGRPFRLTVILAPDDAEGTGLAQQVYQDPSVSGVFNVKVWITIQRPPILWQIFHDLLCQLLPGQNQDMLDDTSSDNMKLLWSIRGRLEGRRVLIVLDDLDDYAGLWDQIRIALNFISLPAGSAIMVTTKDDGLVKSSSPDKVVTYSLVDFFFKRAVALVTSNFQDGDVRAIIRSILKRCDPDVASMKMFLHALYGNPNRTKQELEKLQESLCSEADDDSTYNLKQMVMFSYSDMPRQCQMCFLHLCLLLPQDHSIRRTSLVRRWAAQGLISAEGDHGSAEAAAERCFGAFVSRGLICPADIGDAGKIKTCVVPPPVHRLITEVAEEENVISVGSMICSAHLGDIKRCLGSLPASSQLLLLKVLDLEGCKGLQKRHLNNICKLFMLKYLSLRNTDVSALPKRIHKLQQLETLDIRQTKIQAFPADFAKLLMLKHLLAGRADLSPVKDTINSKESFSTPRMPRGIGAMRRNLEILSHVQVSRSGSELMLMDVGQLLKVRKLGVVLHGKKVGSSFKHLLQAISKLHKCLHSLSIRIGHPGDETDPLTFSVDQENPFSPPKFLQSLYISGLTGVGLPPWITELHQLAKITLRDTSLTDHAIRLLGKLTGLRCLRLRQMSYAEMKITFGKEEFPSLKFLIIEGSDITNIIFESGAAPGLEKIAWGFKSMQFISGIGHLPRLKELELSGSCNPDPVKQAVAAHPNHPVFKHNA</sequence>
<keyword evidence="6" id="KW-0175">Coiled coil</keyword>
<dbReference type="InterPro" id="IPR002182">
    <property type="entry name" value="NB-ARC"/>
</dbReference>
<dbReference type="STRING" id="200361.A0A453J8H9"/>
<dbReference type="Pfam" id="PF23559">
    <property type="entry name" value="WHD_DRP"/>
    <property type="match status" value="1"/>
</dbReference>
<evidence type="ECO:0000256" key="6">
    <source>
        <dbReference type="ARBA" id="ARBA00023054"/>
    </source>
</evidence>
<dbReference type="InterPro" id="IPR027417">
    <property type="entry name" value="P-loop_NTPase"/>
</dbReference>
<name>A0A453J8H9_AEGTS</name>
<accession>A0A453J8H9</accession>
<dbReference type="EnsemblPlants" id="AET4Gv20832600.1">
    <property type="protein sequence ID" value="AET4Gv20832600.1"/>
    <property type="gene ID" value="AET4Gv20832600"/>
</dbReference>
<dbReference type="InterPro" id="IPR032675">
    <property type="entry name" value="LRR_dom_sf"/>
</dbReference>
<reference evidence="13" key="2">
    <citation type="journal article" date="2017" name="Nat. Plants">
        <title>The Aegilops tauschii genome reveals multiple impacts of transposons.</title>
        <authorList>
            <person name="Zhao G."/>
            <person name="Zou C."/>
            <person name="Li K."/>
            <person name="Wang K."/>
            <person name="Li T."/>
            <person name="Gao L."/>
            <person name="Zhang X."/>
            <person name="Wang H."/>
            <person name="Yang Z."/>
            <person name="Liu X."/>
            <person name="Jiang W."/>
            <person name="Mao L."/>
            <person name="Kong X."/>
            <person name="Jiao Y."/>
            <person name="Jia J."/>
        </authorList>
    </citation>
    <scope>NUCLEOTIDE SEQUENCE [LARGE SCALE GENOMIC DNA]</scope>
    <source>
        <strain evidence="13">cv. AL8/78</strain>
    </source>
</reference>
<organism evidence="12 13">
    <name type="scientific">Aegilops tauschii subsp. strangulata</name>
    <name type="common">Goatgrass</name>
    <dbReference type="NCBI Taxonomy" id="200361"/>
    <lineage>
        <taxon>Eukaryota</taxon>
        <taxon>Viridiplantae</taxon>
        <taxon>Streptophyta</taxon>
        <taxon>Embryophyta</taxon>
        <taxon>Tracheophyta</taxon>
        <taxon>Spermatophyta</taxon>
        <taxon>Magnoliopsida</taxon>
        <taxon>Liliopsida</taxon>
        <taxon>Poales</taxon>
        <taxon>Poaceae</taxon>
        <taxon>BOP clade</taxon>
        <taxon>Pooideae</taxon>
        <taxon>Triticodae</taxon>
        <taxon>Triticeae</taxon>
        <taxon>Triticinae</taxon>
        <taxon>Aegilops</taxon>
    </lineage>
</organism>
<keyword evidence="3" id="KW-0677">Repeat</keyword>
<protein>
    <recommendedName>
        <fullName evidence="14">NB-ARC domain-containing protein</fullName>
    </recommendedName>
</protein>
<dbReference type="InterPro" id="IPR055414">
    <property type="entry name" value="LRR_R13L4/SHOC2-like"/>
</dbReference>
<keyword evidence="5" id="KW-0611">Plant defense</keyword>
<dbReference type="Pfam" id="PF00931">
    <property type="entry name" value="NB-ARC"/>
    <property type="match status" value="1"/>
</dbReference>
<dbReference type="Proteomes" id="UP000015105">
    <property type="component" value="Chromosome 4D"/>
</dbReference>
<proteinExistence type="inferred from homology"/>
<dbReference type="Pfam" id="PF18052">
    <property type="entry name" value="Rx_N"/>
    <property type="match status" value="1"/>
</dbReference>
<feature type="domain" description="Disease resistance N-terminal" evidence="9">
    <location>
        <begin position="66"/>
        <end position="140"/>
    </location>
</feature>
<reference evidence="12" key="5">
    <citation type="journal article" date="2021" name="G3 (Bethesda)">
        <title>Aegilops tauschii genome assembly Aet v5.0 features greater sequence contiguity and improved annotation.</title>
        <authorList>
            <person name="Wang L."/>
            <person name="Zhu T."/>
            <person name="Rodriguez J.C."/>
            <person name="Deal K.R."/>
            <person name="Dubcovsky J."/>
            <person name="McGuire P.E."/>
            <person name="Lux T."/>
            <person name="Spannagl M."/>
            <person name="Mayer K.F.X."/>
            <person name="Baldrich P."/>
            <person name="Meyers B.C."/>
            <person name="Huo N."/>
            <person name="Gu Y.Q."/>
            <person name="Zhou H."/>
            <person name="Devos K.M."/>
            <person name="Bennetzen J.L."/>
            <person name="Unver T."/>
            <person name="Budak H."/>
            <person name="Gulick P.J."/>
            <person name="Galiba G."/>
            <person name="Kalapos B."/>
            <person name="Nelson D.R."/>
            <person name="Li P."/>
            <person name="You F.M."/>
            <person name="Luo M.C."/>
            <person name="Dvorak J."/>
        </authorList>
    </citation>
    <scope>NUCLEOTIDE SEQUENCE [LARGE SCALE GENOMIC DNA]</scope>
    <source>
        <strain evidence="12">cv. AL8/78</strain>
    </source>
</reference>
<dbReference type="InterPro" id="IPR041118">
    <property type="entry name" value="Rx_N"/>
</dbReference>
<evidence type="ECO:0000256" key="4">
    <source>
        <dbReference type="ARBA" id="ARBA00022741"/>
    </source>
</evidence>
<dbReference type="Gramene" id="AET4Gv20832600.1">
    <property type="protein sequence ID" value="AET4Gv20832600.1"/>
    <property type="gene ID" value="AET4Gv20832600"/>
</dbReference>
<keyword evidence="2" id="KW-0433">Leucine-rich repeat</keyword>
<reference evidence="12" key="4">
    <citation type="submission" date="2019-03" db="UniProtKB">
        <authorList>
            <consortium name="EnsemblPlants"/>
        </authorList>
    </citation>
    <scope>IDENTIFICATION</scope>
</reference>
<dbReference type="PANTHER" id="PTHR23155">
    <property type="entry name" value="DISEASE RESISTANCE PROTEIN RP"/>
    <property type="match status" value="1"/>
</dbReference>
<evidence type="ECO:0000313" key="13">
    <source>
        <dbReference type="Proteomes" id="UP000015105"/>
    </source>
</evidence>
<evidence type="ECO:0000256" key="7">
    <source>
        <dbReference type="SAM" id="MobiDB-lite"/>
    </source>
</evidence>
<reference evidence="13" key="1">
    <citation type="journal article" date="2014" name="Science">
        <title>Ancient hybridizations among the ancestral genomes of bread wheat.</title>
        <authorList>
            <consortium name="International Wheat Genome Sequencing Consortium,"/>
            <person name="Marcussen T."/>
            <person name="Sandve S.R."/>
            <person name="Heier L."/>
            <person name="Spannagl M."/>
            <person name="Pfeifer M."/>
            <person name="Jakobsen K.S."/>
            <person name="Wulff B.B."/>
            <person name="Steuernagel B."/>
            <person name="Mayer K.F."/>
            <person name="Olsen O.A."/>
        </authorList>
    </citation>
    <scope>NUCLEOTIDE SEQUENCE [LARGE SCALE GENOMIC DNA]</scope>
    <source>
        <strain evidence="13">cv. AL8/78</strain>
    </source>
</reference>
<feature type="domain" description="Disease resistance protein winged helix" evidence="10">
    <location>
        <begin position="516"/>
        <end position="587"/>
    </location>
</feature>
<dbReference type="Gene3D" id="3.80.10.10">
    <property type="entry name" value="Ribonuclease Inhibitor"/>
    <property type="match status" value="1"/>
</dbReference>